<dbReference type="PANTHER" id="PTHR12919">
    <property type="entry name" value="30S RIBOSOMAL PROTEIN S16"/>
    <property type="match status" value="1"/>
</dbReference>
<dbReference type="Gene3D" id="3.30.1320.10">
    <property type="match status" value="1"/>
</dbReference>
<dbReference type="PANTHER" id="PTHR12919:SF20">
    <property type="entry name" value="SMALL RIBOSOMAL SUBUNIT PROTEIN BS16M"/>
    <property type="match status" value="1"/>
</dbReference>
<sequence length="80" mass="9166">MLVIRLQPTGRVKRKSYRIVVDEKRSKLVGRSVDDLGYYNPSENPVKLKYDKEKLTKWVEQGAQISNAVSKLISTEASQK</sequence>
<name>A0A0G0V0J2_9BACT</name>
<comment type="caution">
    <text evidence="4">The sequence shown here is derived from an EMBL/GenBank/DDBJ whole genome shotgun (WGS) entry which is preliminary data.</text>
</comment>
<dbReference type="HAMAP" id="MF_00385">
    <property type="entry name" value="Ribosomal_bS16"/>
    <property type="match status" value="1"/>
</dbReference>
<dbReference type="Pfam" id="PF00886">
    <property type="entry name" value="Ribosomal_S16"/>
    <property type="match status" value="1"/>
</dbReference>
<dbReference type="GO" id="GO:0015935">
    <property type="term" value="C:small ribosomal subunit"/>
    <property type="evidence" value="ECO:0007669"/>
    <property type="project" value="TreeGrafter"/>
</dbReference>
<accession>A0A0G0V0J2</accession>
<evidence type="ECO:0000313" key="5">
    <source>
        <dbReference type="Proteomes" id="UP000034961"/>
    </source>
</evidence>
<organism evidence="4 5">
    <name type="scientific">Candidatus Roizmanbacteria bacterium GW2011_GWA1_41_13</name>
    <dbReference type="NCBI Taxonomy" id="1618474"/>
    <lineage>
        <taxon>Bacteria</taxon>
        <taxon>Candidatus Roizmaniibacteriota</taxon>
    </lineage>
</organism>
<gene>
    <name evidence="3" type="primary">rpsP</name>
    <name evidence="4" type="ORF">UU41_C0007G0051</name>
</gene>
<dbReference type="AlphaFoldDB" id="A0A0G0V0J2"/>
<dbReference type="SUPFAM" id="SSF54565">
    <property type="entry name" value="Ribosomal protein S16"/>
    <property type="match status" value="1"/>
</dbReference>
<dbReference type="GO" id="GO:0003735">
    <property type="term" value="F:structural constituent of ribosome"/>
    <property type="evidence" value="ECO:0007669"/>
    <property type="project" value="InterPro"/>
</dbReference>
<dbReference type="InterPro" id="IPR023803">
    <property type="entry name" value="Ribosomal_bS16_dom_sf"/>
</dbReference>
<evidence type="ECO:0000313" key="4">
    <source>
        <dbReference type="EMBL" id="KKR94418.1"/>
    </source>
</evidence>
<proteinExistence type="inferred from homology"/>
<dbReference type="EMBL" id="LCAN01000007">
    <property type="protein sequence ID" value="KKR94418.1"/>
    <property type="molecule type" value="Genomic_DNA"/>
</dbReference>
<dbReference type="InterPro" id="IPR000307">
    <property type="entry name" value="Ribosomal_bS16"/>
</dbReference>
<reference evidence="4 5" key="1">
    <citation type="journal article" date="2015" name="Nature">
        <title>rRNA introns, odd ribosomes, and small enigmatic genomes across a large radiation of phyla.</title>
        <authorList>
            <person name="Brown C.T."/>
            <person name="Hug L.A."/>
            <person name="Thomas B.C."/>
            <person name="Sharon I."/>
            <person name="Castelle C.J."/>
            <person name="Singh A."/>
            <person name="Wilkins M.J."/>
            <person name="Williams K.H."/>
            <person name="Banfield J.F."/>
        </authorList>
    </citation>
    <scope>NUCLEOTIDE SEQUENCE [LARGE SCALE GENOMIC DNA]</scope>
</reference>
<protein>
    <recommendedName>
        <fullName evidence="3">Small ribosomal subunit protein bS16</fullName>
    </recommendedName>
</protein>
<keyword evidence="1 3" id="KW-0689">Ribosomal protein</keyword>
<dbReference type="GO" id="GO:0006412">
    <property type="term" value="P:translation"/>
    <property type="evidence" value="ECO:0007669"/>
    <property type="project" value="UniProtKB-UniRule"/>
</dbReference>
<evidence type="ECO:0000256" key="2">
    <source>
        <dbReference type="ARBA" id="ARBA00023274"/>
    </source>
</evidence>
<keyword evidence="2 3" id="KW-0687">Ribonucleoprotein</keyword>
<dbReference type="GO" id="GO:0005737">
    <property type="term" value="C:cytoplasm"/>
    <property type="evidence" value="ECO:0007669"/>
    <property type="project" value="UniProtKB-ARBA"/>
</dbReference>
<dbReference type="NCBIfam" id="TIGR00002">
    <property type="entry name" value="S16"/>
    <property type="match status" value="1"/>
</dbReference>
<dbReference type="Proteomes" id="UP000034961">
    <property type="component" value="Unassembled WGS sequence"/>
</dbReference>
<comment type="similarity">
    <text evidence="3">Belongs to the bacterial ribosomal protein bS16 family.</text>
</comment>
<evidence type="ECO:0000256" key="3">
    <source>
        <dbReference type="HAMAP-Rule" id="MF_00385"/>
    </source>
</evidence>
<evidence type="ECO:0000256" key="1">
    <source>
        <dbReference type="ARBA" id="ARBA00022980"/>
    </source>
</evidence>